<keyword evidence="7" id="KW-0479">Metal-binding</keyword>
<evidence type="ECO:0000256" key="16">
    <source>
        <dbReference type="SAM" id="SignalP"/>
    </source>
</evidence>
<comment type="subunit">
    <text evidence="5">Monomer.</text>
</comment>
<dbReference type="InterPro" id="IPR006046">
    <property type="entry name" value="Alpha_amylase"/>
</dbReference>
<protein>
    <recommendedName>
        <fullName evidence="6 15">Alpha-amylase</fullName>
        <ecNumber evidence="6 15">3.2.1.1</ecNumber>
    </recommendedName>
</protein>
<dbReference type="CDD" id="cd11317">
    <property type="entry name" value="AmyAc_bac_euk_AmyA"/>
    <property type="match status" value="1"/>
</dbReference>
<evidence type="ECO:0000259" key="18">
    <source>
        <dbReference type="SMART" id="SM00642"/>
    </source>
</evidence>
<accession>A0A8I6RHJ7</accession>
<comment type="similarity">
    <text evidence="4 14">Belongs to the glycosyl hydrolase 13 family.</text>
</comment>
<evidence type="ECO:0000256" key="3">
    <source>
        <dbReference type="ARBA" id="ARBA00001923"/>
    </source>
</evidence>
<dbReference type="AlphaFoldDB" id="A0A8I6RHJ7"/>
<evidence type="ECO:0000256" key="12">
    <source>
        <dbReference type="ARBA" id="ARBA00023277"/>
    </source>
</evidence>
<evidence type="ECO:0000256" key="9">
    <source>
        <dbReference type="ARBA" id="ARBA00022837"/>
    </source>
</evidence>
<dbReference type="GO" id="GO:0005975">
    <property type="term" value="P:carbohydrate metabolic process"/>
    <property type="evidence" value="ECO:0007669"/>
    <property type="project" value="InterPro"/>
</dbReference>
<gene>
    <name evidence="19" type="primary">106662543</name>
</gene>
<organism evidence="19 20">
    <name type="scientific">Cimex lectularius</name>
    <name type="common">Bed bug</name>
    <name type="synonym">Acanthia lectularia</name>
    <dbReference type="NCBI Taxonomy" id="79782"/>
    <lineage>
        <taxon>Eukaryota</taxon>
        <taxon>Metazoa</taxon>
        <taxon>Ecdysozoa</taxon>
        <taxon>Arthropoda</taxon>
        <taxon>Hexapoda</taxon>
        <taxon>Insecta</taxon>
        <taxon>Pterygota</taxon>
        <taxon>Neoptera</taxon>
        <taxon>Paraneoptera</taxon>
        <taxon>Hemiptera</taxon>
        <taxon>Heteroptera</taxon>
        <taxon>Panheteroptera</taxon>
        <taxon>Cimicomorpha</taxon>
        <taxon>Cimicidae</taxon>
        <taxon>Cimex</taxon>
    </lineage>
</organism>
<evidence type="ECO:0000256" key="2">
    <source>
        <dbReference type="ARBA" id="ARBA00001913"/>
    </source>
</evidence>
<evidence type="ECO:0000256" key="13">
    <source>
        <dbReference type="ARBA" id="ARBA00023295"/>
    </source>
</evidence>
<evidence type="ECO:0000256" key="14">
    <source>
        <dbReference type="RuleBase" id="RU003615"/>
    </source>
</evidence>
<evidence type="ECO:0000256" key="15">
    <source>
        <dbReference type="RuleBase" id="RU361134"/>
    </source>
</evidence>
<reference evidence="19" key="1">
    <citation type="submission" date="2022-01" db="UniProtKB">
        <authorList>
            <consortium name="EnsemblMetazoa"/>
        </authorList>
    </citation>
    <scope>IDENTIFICATION</scope>
</reference>
<dbReference type="InterPro" id="IPR013780">
    <property type="entry name" value="Glyco_hydro_b"/>
</dbReference>
<dbReference type="SMART" id="SM00642">
    <property type="entry name" value="Aamy"/>
    <property type="match status" value="1"/>
</dbReference>
<dbReference type="GO" id="GO:0004556">
    <property type="term" value="F:alpha-amylase activity"/>
    <property type="evidence" value="ECO:0007669"/>
    <property type="project" value="UniProtKB-UniRule"/>
</dbReference>
<dbReference type="KEGG" id="clec:106662543"/>
<feature type="domain" description="Glycosyl hydrolase family 13 catalytic" evidence="18">
    <location>
        <begin position="18"/>
        <end position="382"/>
    </location>
</feature>
<dbReference type="SUPFAM" id="SSF51445">
    <property type="entry name" value="(Trans)glycosidases"/>
    <property type="match status" value="1"/>
</dbReference>
<dbReference type="Gene3D" id="2.60.40.1180">
    <property type="entry name" value="Golgi alpha-mannosidase II"/>
    <property type="match status" value="1"/>
</dbReference>
<dbReference type="Gene3D" id="3.20.20.80">
    <property type="entry name" value="Glycosidases"/>
    <property type="match status" value="1"/>
</dbReference>
<dbReference type="Proteomes" id="UP000494040">
    <property type="component" value="Unassembled WGS sequence"/>
</dbReference>
<evidence type="ECO:0000256" key="7">
    <source>
        <dbReference type="ARBA" id="ARBA00022723"/>
    </source>
</evidence>
<evidence type="ECO:0000313" key="19">
    <source>
        <dbReference type="EnsemblMetazoa" id="XP_014242202.1"/>
    </source>
</evidence>
<evidence type="ECO:0000256" key="8">
    <source>
        <dbReference type="ARBA" id="ARBA00022801"/>
    </source>
</evidence>
<proteinExistence type="inferred from homology"/>
<keyword evidence="12 15" id="KW-0119">Carbohydrate metabolism</keyword>
<keyword evidence="10" id="KW-1015">Disulfide bond</keyword>
<dbReference type="OMA" id="FRYGMEL"/>
<dbReference type="InterPro" id="IPR031319">
    <property type="entry name" value="A-amylase_C"/>
</dbReference>
<feature type="domain" description="Alpha-amylase C-terminal" evidence="17">
    <location>
        <begin position="391"/>
        <end position="479"/>
    </location>
</feature>
<name>A0A8I6RHJ7_CIMLE</name>
<comment type="catalytic activity">
    <reaction evidence="1 15">
        <text>Endohydrolysis of (1-&gt;4)-alpha-D-glucosidic linkages in polysaccharides containing three or more (1-&gt;4)-alpha-linked D-glucose units.</text>
        <dbReference type="EC" id="3.2.1.1"/>
    </reaction>
</comment>
<dbReference type="PANTHER" id="PTHR43447">
    <property type="entry name" value="ALPHA-AMYLASE"/>
    <property type="match status" value="1"/>
</dbReference>
<keyword evidence="9" id="KW-0106">Calcium</keyword>
<dbReference type="OrthoDB" id="6607568at2759"/>
<comment type="cofactor">
    <cofactor evidence="2">
        <name>Ca(2+)</name>
        <dbReference type="ChEBI" id="CHEBI:29108"/>
    </cofactor>
</comment>
<feature type="signal peptide" evidence="16">
    <location>
        <begin position="1"/>
        <end position="18"/>
    </location>
</feature>
<keyword evidence="16" id="KW-0732">Signal</keyword>
<dbReference type="EC" id="3.2.1.1" evidence="6 15"/>
<keyword evidence="8 15" id="KW-0378">Hydrolase</keyword>
<dbReference type="InterPro" id="IPR006047">
    <property type="entry name" value="GH13_cat_dom"/>
</dbReference>
<sequence length="488" mass="55405">MAIMKIFLAFLLISVARCTIVHLFEWKFDDIARECTSFLAPYGYTAVQVSPVNEYAVLENRPWYERYQPFSYKIISRSGNEEQFKNMVRTCSANGIKIYVDVIINHMSATLPVNTKGTGGSDAVTSKKNYPAVPYTSDNFHPTCSINNYQSTTQVRNCEIVGLHDLNQTIPYVRNKILQYMNHLIDLGVSGFRIDAAKHMWPSDLKAIYNSLKDLNQNFGHPQGSKPFIYQEVIDEGTGAVKYTDYKDLGLITEFKYSDELSKAFKGKNKLKWLRNFGEPWNFMNSKSAIVFVDNHDNQRGNAILNYKSPKLYKMAVGFMLSWPYGTKRVMSSFDFKQFNDGPPHDENFAIKNVTTNADLTCNNGWICEHRWRQIYSMVKFDKVTNGTPVTDFQDNGANQISFCRGNKGFVAFNGDNFNMNIRRKVCLPSGTYCDVISGLKGENKCTGKMVTVDKDGLADIQINSDEEDGLLAIHTEAKLSTQNVLVF</sequence>
<dbReference type="SMART" id="SM00632">
    <property type="entry name" value="Aamy_C"/>
    <property type="match status" value="1"/>
</dbReference>
<evidence type="ECO:0000256" key="5">
    <source>
        <dbReference type="ARBA" id="ARBA00011245"/>
    </source>
</evidence>
<evidence type="ECO:0000256" key="4">
    <source>
        <dbReference type="ARBA" id="ARBA00008061"/>
    </source>
</evidence>
<keyword evidence="11" id="KW-0868">Chloride</keyword>
<dbReference type="Pfam" id="PF02806">
    <property type="entry name" value="Alpha-amylase_C"/>
    <property type="match status" value="1"/>
</dbReference>
<dbReference type="GO" id="GO:0046872">
    <property type="term" value="F:metal ion binding"/>
    <property type="evidence" value="ECO:0007669"/>
    <property type="project" value="UniProtKB-KW"/>
</dbReference>
<comment type="cofactor">
    <cofactor evidence="3">
        <name>chloride</name>
        <dbReference type="ChEBI" id="CHEBI:17996"/>
    </cofactor>
</comment>
<keyword evidence="20" id="KW-1185">Reference proteome</keyword>
<evidence type="ECO:0000256" key="10">
    <source>
        <dbReference type="ARBA" id="ARBA00023157"/>
    </source>
</evidence>
<evidence type="ECO:0000256" key="1">
    <source>
        <dbReference type="ARBA" id="ARBA00000548"/>
    </source>
</evidence>
<dbReference type="Pfam" id="PF00128">
    <property type="entry name" value="Alpha-amylase"/>
    <property type="match status" value="1"/>
</dbReference>
<dbReference type="InterPro" id="IPR006048">
    <property type="entry name" value="A-amylase/branching_C"/>
</dbReference>
<evidence type="ECO:0000256" key="6">
    <source>
        <dbReference type="ARBA" id="ARBA00012595"/>
    </source>
</evidence>
<dbReference type="PRINTS" id="PR00110">
    <property type="entry name" value="ALPHAAMYLASE"/>
</dbReference>
<dbReference type="InterPro" id="IPR017853">
    <property type="entry name" value="GH"/>
</dbReference>
<evidence type="ECO:0000256" key="11">
    <source>
        <dbReference type="ARBA" id="ARBA00023214"/>
    </source>
</evidence>
<feature type="chain" id="PRO_5035279622" description="Alpha-amylase" evidence="16">
    <location>
        <begin position="19"/>
        <end position="488"/>
    </location>
</feature>
<dbReference type="SUPFAM" id="SSF51011">
    <property type="entry name" value="Glycosyl hydrolase domain"/>
    <property type="match status" value="1"/>
</dbReference>
<evidence type="ECO:0000259" key="17">
    <source>
        <dbReference type="SMART" id="SM00632"/>
    </source>
</evidence>
<evidence type="ECO:0000313" key="20">
    <source>
        <dbReference type="Proteomes" id="UP000494040"/>
    </source>
</evidence>
<keyword evidence="13 15" id="KW-0326">Glycosidase</keyword>
<dbReference type="EnsemblMetazoa" id="XM_014386716.2">
    <property type="protein sequence ID" value="XP_014242202.1"/>
    <property type="gene ID" value="LOC106662543"/>
</dbReference>